<evidence type="ECO:0000313" key="2">
    <source>
        <dbReference type="EMBL" id="OIW08573.1"/>
    </source>
</evidence>
<organism evidence="2 3">
    <name type="scientific">Lupinus angustifolius</name>
    <name type="common">Narrow-leaved blue lupine</name>
    <dbReference type="NCBI Taxonomy" id="3871"/>
    <lineage>
        <taxon>Eukaryota</taxon>
        <taxon>Viridiplantae</taxon>
        <taxon>Streptophyta</taxon>
        <taxon>Embryophyta</taxon>
        <taxon>Tracheophyta</taxon>
        <taxon>Spermatophyta</taxon>
        <taxon>Magnoliopsida</taxon>
        <taxon>eudicotyledons</taxon>
        <taxon>Gunneridae</taxon>
        <taxon>Pentapetalae</taxon>
        <taxon>rosids</taxon>
        <taxon>fabids</taxon>
        <taxon>Fabales</taxon>
        <taxon>Fabaceae</taxon>
        <taxon>Papilionoideae</taxon>
        <taxon>50 kb inversion clade</taxon>
        <taxon>genistoids sensu lato</taxon>
        <taxon>core genistoids</taxon>
        <taxon>Genisteae</taxon>
        <taxon>Lupinus</taxon>
    </lineage>
</organism>
<reference evidence="2 3" key="1">
    <citation type="journal article" date="2017" name="Plant Biotechnol. J.">
        <title>A comprehensive draft genome sequence for lupin (Lupinus angustifolius), an emerging health food: insights into plant-microbe interactions and legume evolution.</title>
        <authorList>
            <person name="Hane J.K."/>
            <person name="Ming Y."/>
            <person name="Kamphuis L.G."/>
            <person name="Nelson M.N."/>
            <person name="Garg G."/>
            <person name="Atkins C.A."/>
            <person name="Bayer P.E."/>
            <person name="Bravo A."/>
            <person name="Bringans S."/>
            <person name="Cannon S."/>
            <person name="Edwards D."/>
            <person name="Foley R."/>
            <person name="Gao L.L."/>
            <person name="Harrison M.J."/>
            <person name="Huang W."/>
            <person name="Hurgobin B."/>
            <person name="Li S."/>
            <person name="Liu C.W."/>
            <person name="McGrath A."/>
            <person name="Morahan G."/>
            <person name="Murray J."/>
            <person name="Weller J."/>
            <person name="Jian J."/>
            <person name="Singh K.B."/>
        </authorList>
    </citation>
    <scope>NUCLEOTIDE SEQUENCE [LARGE SCALE GENOMIC DNA]</scope>
    <source>
        <strain evidence="3">cv. Tanjil</strain>
        <tissue evidence="2">Whole plant</tissue>
    </source>
</reference>
<dbReference type="Gramene" id="OIW08573">
    <property type="protein sequence ID" value="OIW08573"/>
    <property type="gene ID" value="TanjilG_03249"/>
</dbReference>
<dbReference type="PROSITE" id="PS50228">
    <property type="entry name" value="SUEL_LECTIN"/>
    <property type="match status" value="1"/>
</dbReference>
<sequence length="88" mass="9236">MPDGTCGNFNHGSCSINMTLSIVQKTCLGSSSCSIGALVDTLGDPCKGVTKNLAVEKLLEHRHVASSSLLPSSYLKVPPDCTKVKMLV</sequence>
<dbReference type="Proteomes" id="UP000188354">
    <property type="component" value="Chromosome LG07"/>
</dbReference>
<feature type="domain" description="SUEL-type lectin" evidence="1">
    <location>
        <begin position="1"/>
        <end position="56"/>
    </location>
</feature>
<accession>A0A4P1RDI2</accession>
<name>A0A4P1RDI2_LUPAN</name>
<dbReference type="GO" id="GO:0030246">
    <property type="term" value="F:carbohydrate binding"/>
    <property type="evidence" value="ECO:0007669"/>
    <property type="project" value="InterPro"/>
</dbReference>
<evidence type="ECO:0000259" key="1">
    <source>
        <dbReference type="PROSITE" id="PS50228"/>
    </source>
</evidence>
<proteinExistence type="predicted"/>
<dbReference type="EMBL" id="CM007367">
    <property type="protein sequence ID" value="OIW08573.1"/>
    <property type="molecule type" value="Genomic_DNA"/>
</dbReference>
<dbReference type="AlphaFoldDB" id="A0A4P1RDI2"/>
<gene>
    <name evidence="2" type="ORF">TanjilG_03249</name>
</gene>
<dbReference type="Gene3D" id="2.60.120.740">
    <property type="match status" value="1"/>
</dbReference>
<dbReference type="CDD" id="cd22842">
    <property type="entry name" value="Gal_Rha_Lectin_BGal"/>
    <property type="match status" value="1"/>
</dbReference>
<keyword evidence="3" id="KW-1185">Reference proteome</keyword>
<evidence type="ECO:0000313" key="3">
    <source>
        <dbReference type="Proteomes" id="UP000188354"/>
    </source>
</evidence>
<dbReference type="InterPro" id="IPR000922">
    <property type="entry name" value="Lectin_gal-bd_dom"/>
</dbReference>
<dbReference type="Pfam" id="PF02140">
    <property type="entry name" value="SUEL_Lectin"/>
    <property type="match status" value="1"/>
</dbReference>
<dbReference type="InterPro" id="IPR043159">
    <property type="entry name" value="Lectin_gal-bd_sf"/>
</dbReference>
<protein>
    <recommendedName>
        <fullName evidence="1">SUEL-type lectin domain-containing protein</fullName>
    </recommendedName>
</protein>